<evidence type="ECO:0000256" key="2">
    <source>
        <dbReference type="SAM" id="Coils"/>
    </source>
</evidence>
<dbReference type="SUPFAM" id="SSF56954">
    <property type="entry name" value="Outer membrane efflux proteins (OEP)"/>
    <property type="match status" value="1"/>
</dbReference>
<dbReference type="PANTHER" id="PTHR30203:SF24">
    <property type="entry name" value="BLR4935 PROTEIN"/>
    <property type="match status" value="1"/>
</dbReference>
<keyword evidence="2" id="KW-0175">Coiled coil</keyword>
<dbReference type="Proteomes" id="UP000295110">
    <property type="component" value="Unassembled WGS sequence"/>
</dbReference>
<dbReference type="AlphaFoldDB" id="A0A4R3UVM4"/>
<dbReference type="GO" id="GO:0015562">
    <property type="term" value="F:efflux transmembrane transporter activity"/>
    <property type="evidence" value="ECO:0007669"/>
    <property type="project" value="InterPro"/>
</dbReference>
<accession>A0A4R3UVM4</accession>
<reference evidence="3 4" key="1">
    <citation type="submission" date="2019-03" db="EMBL/GenBank/DDBJ databases">
        <title>Genomic Encyclopedia of Type Strains, Phase IV (KMG-IV): sequencing the most valuable type-strain genomes for metagenomic binning, comparative biology and taxonomic classification.</title>
        <authorList>
            <person name="Goeker M."/>
        </authorList>
    </citation>
    <scope>NUCLEOTIDE SEQUENCE [LARGE SCALE GENOMIC DNA]</scope>
    <source>
        <strain evidence="3 4">DSM 654</strain>
    </source>
</reference>
<dbReference type="PANTHER" id="PTHR30203">
    <property type="entry name" value="OUTER MEMBRANE CATION EFFLUX PROTEIN"/>
    <property type="match status" value="1"/>
</dbReference>
<keyword evidence="4" id="KW-1185">Reference proteome</keyword>
<dbReference type="Gene3D" id="1.20.1600.10">
    <property type="entry name" value="Outer membrane efflux proteins (OEP)"/>
    <property type="match status" value="1"/>
</dbReference>
<protein>
    <submittedName>
        <fullName evidence="3">Cobalt-zinc-cadmium efflux system outer membrane protein</fullName>
    </submittedName>
</protein>
<dbReference type="InterPro" id="IPR010131">
    <property type="entry name" value="MdtP/NodT-like"/>
</dbReference>
<name>A0A4R3UVM4_ROSSA</name>
<dbReference type="Pfam" id="PF02321">
    <property type="entry name" value="OEP"/>
    <property type="match status" value="1"/>
</dbReference>
<comment type="caution">
    <text evidence="3">The sequence shown here is derived from an EMBL/GenBank/DDBJ whole genome shotgun (WGS) entry which is preliminary data.</text>
</comment>
<proteinExistence type="inferred from homology"/>
<evidence type="ECO:0000313" key="3">
    <source>
        <dbReference type="EMBL" id="TCU94668.1"/>
    </source>
</evidence>
<organism evidence="3 4">
    <name type="scientific">Roseateles saccharophilus</name>
    <name type="common">Pseudomonas saccharophila</name>
    <dbReference type="NCBI Taxonomy" id="304"/>
    <lineage>
        <taxon>Bacteria</taxon>
        <taxon>Pseudomonadati</taxon>
        <taxon>Pseudomonadota</taxon>
        <taxon>Betaproteobacteria</taxon>
        <taxon>Burkholderiales</taxon>
        <taxon>Sphaerotilaceae</taxon>
        <taxon>Roseateles</taxon>
    </lineage>
</organism>
<dbReference type="EMBL" id="SMBU01000016">
    <property type="protein sequence ID" value="TCU94668.1"/>
    <property type="molecule type" value="Genomic_DNA"/>
</dbReference>
<evidence type="ECO:0000313" key="4">
    <source>
        <dbReference type="Proteomes" id="UP000295110"/>
    </source>
</evidence>
<feature type="coiled-coil region" evidence="2">
    <location>
        <begin position="54"/>
        <end position="81"/>
    </location>
</feature>
<comment type="similarity">
    <text evidence="1">Belongs to the outer membrane factor (OMF) (TC 1.B.17) family.</text>
</comment>
<evidence type="ECO:0000256" key="1">
    <source>
        <dbReference type="ARBA" id="ARBA00007613"/>
    </source>
</evidence>
<sequence length="293" mass="32490">MRLQQRAEVAQRFYRVLAFQRRVELETQAVRMFDETARAVEKRRAAGEDTRLDANVALVEAERARNQLATVQEQLIEARSALAVPLQLPPSGLPEVAGALEAARLPYSEGELLDLAQTQPRLRALASRQDSASARLQLERAARYPDVTVGLNVGREGAMDARERLTTLTVSLPLPLFKRNAAGIGVAATEAAQADIERRAAARNVPADIHALWVRLQSMQQRVDRLQLSVMPTLAKNEELSKKSLHAGQIGLMELILTNRQLIDARRDLVEALLDYQTTRLNLEAAAGWTVQP</sequence>
<dbReference type="InterPro" id="IPR003423">
    <property type="entry name" value="OMP_efflux"/>
</dbReference>
<gene>
    <name evidence="3" type="ORF">EV671_101690</name>
</gene>